<evidence type="ECO:0000313" key="3">
    <source>
        <dbReference type="Proteomes" id="UP001576774"/>
    </source>
</evidence>
<name>A0ABV4X442_9CYAN</name>
<proteinExistence type="predicted"/>
<gene>
    <name evidence="2" type="ORF">ACE1CC_10620</name>
</gene>
<comment type="caution">
    <text evidence="2">The sequence shown here is derived from an EMBL/GenBank/DDBJ whole genome shotgun (WGS) entry which is preliminary data.</text>
</comment>
<accession>A0ABV4X442</accession>
<organism evidence="2 3">
    <name type="scientific">Floridaenema aerugineum BLCC-F46</name>
    <dbReference type="NCBI Taxonomy" id="3153654"/>
    <lineage>
        <taxon>Bacteria</taxon>
        <taxon>Bacillati</taxon>
        <taxon>Cyanobacteriota</taxon>
        <taxon>Cyanophyceae</taxon>
        <taxon>Oscillatoriophycideae</taxon>
        <taxon>Aerosakkonematales</taxon>
        <taxon>Aerosakkonemataceae</taxon>
        <taxon>Floridanema</taxon>
        <taxon>Floridanema aerugineum</taxon>
    </lineage>
</organism>
<evidence type="ECO:0000313" key="2">
    <source>
        <dbReference type="EMBL" id="MFB2877326.1"/>
    </source>
</evidence>
<dbReference type="Pfam" id="PF20670">
    <property type="entry name" value="DUF6816"/>
    <property type="match status" value="1"/>
</dbReference>
<dbReference type="InterPro" id="IPR049213">
    <property type="entry name" value="DUF6816"/>
</dbReference>
<evidence type="ECO:0000259" key="1">
    <source>
        <dbReference type="Pfam" id="PF20670"/>
    </source>
</evidence>
<dbReference type="EMBL" id="JBHFNQ010000084">
    <property type="protein sequence ID" value="MFB2877326.1"/>
    <property type="molecule type" value="Genomic_DNA"/>
</dbReference>
<reference evidence="2 3" key="1">
    <citation type="submission" date="2024-09" db="EMBL/GenBank/DDBJ databases">
        <title>Floridaenema gen nov. (Aerosakkonemataceae, Aerosakkonematales ord. nov., Cyanobacteria) from benthic tropical and subtropical fresh waters, with the description of four new species.</title>
        <authorList>
            <person name="Moretto J.A."/>
            <person name="Berthold D.E."/>
            <person name="Lefler F.W."/>
            <person name="Huang I.-S."/>
            <person name="Laughinghouse H. IV."/>
        </authorList>
    </citation>
    <scope>NUCLEOTIDE SEQUENCE [LARGE SCALE GENOMIC DNA]</scope>
    <source>
        <strain evidence="2 3">BLCC-F46</strain>
    </source>
</reference>
<protein>
    <submittedName>
        <fullName evidence="2">DUF6816 family protein</fullName>
    </submittedName>
</protein>
<dbReference type="RefSeq" id="WP_413270424.1">
    <property type="nucleotide sequence ID" value="NZ_JBHFNQ010000084.1"/>
</dbReference>
<sequence>MRGFWVFCLVLLGFFWCAEVRAGTLNDRLSQFPNWDSKPAISVVKATEDLVYPDWMMGTWNVSSTLVEMVAPLAPDFVTPGFEGNRQFLDKPITFLVRFVGVNQQQSPVKGYPFSQLKTQNSKLKTLKVVADRSFNGLNIGRAVLGDRSVLSVNVDRDNPNRQVTYLPGERQLISLVTNRATEQLNSNQFISTEISQQIFRSTAQVYLNEVETTTVYQLQKASNLPITAEQITAIYLSPQDPNYFIAIDKPVALYRYHLEFSPTNASYSYDN</sequence>
<dbReference type="Proteomes" id="UP001576774">
    <property type="component" value="Unassembled WGS sequence"/>
</dbReference>
<keyword evidence="3" id="KW-1185">Reference proteome</keyword>
<feature type="domain" description="DUF6816" evidence="1">
    <location>
        <begin position="46"/>
        <end position="263"/>
    </location>
</feature>